<sequence length="644" mass="67946">MPTRDYAAVLSLLLVGAALFAAGGAADAAAGSTGSEGFAVSVDDPTPEPHDSVTIAVDEATLPDGATLVWRNDGELGTNRCIRHANCTVRVGAAPVTVTVEAHVDDRVITETVEITPVELSLSETLVDRDGEALSSVGYRVLTGERLELRATDEVGSGATVANVSASGPVARVGAEPTAFEFTGPGAVELTVTMAATDRDATETVSLSFRAYEPGTLEDTERFVLRSAEPLSRNDRIVLAALKPDLPTVYERYEQRAGELPETVTFELAEPRARSYAVAPDTVVVANGKTVHGVRTTLVHELAHLGQYEATTETDGGWNFLIEGHASYEQSSTLPYYDDLSKPSEDALLEWTASYDQAHYFVASYVAEYGRQSLLDLLADSAGSDFERQFRAETGESFASFHERWMSGGSDDPAAAWKVFETKPMFASEDGTLRTLAEPLDGVEVSWDTDGDGAFERVDAGHAVEWTPPASGRQAVTVRFTAGTESIEGTQVLALDGGDPTPTAAFGVAPDSVAVGESVTFRANTTANSDDAAYRWDFDGDSAVEATGETVAFTYAHSGTYAATLTVEASDGATDSATVTLPVEEETQLPRDVVYEPGSGAAEYDADADGRIDIGELGAAADAFSSGRLTIDELGSVAEAFSAS</sequence>
<dbReference type="InterPro" id="IPR035986">
    <property type="entry name" value="PKD_dom_sf"/>
</dbReference>
<proteinExistence type="predicted"/>
<dbReference type="OrthoDB" id="237078at2157"/>
<dbReference type="InterPro" id="IPR018247">
    <property type="entry name" value="EF_Hand_1_Ca_BS"/>
</dbReference>
<dbReference type="PROSITE" id="PS00018">
    <property type="entry name" value="EF_HAND_1"/>
    <property type="match status" value="1"/>
</dbReference>
<dbReference type="SUPFAM" id="SSF49299">
    <property type="entry name" value="PKD domain"/>
    <property type="match status" value="1"/>
</dbReference>
<gene>
    <name evidence="2" type="ORF">I7X12_03035</name>
</gene>
<evidence type="ECO:0000313" key="3">
    <source>
        <dbReference type="Proteomes" id="UP000595001"/>
    </source>
</evidence>
<dbReference type="AlphaFoldDB" id="A0A7T3FZV1"/>
<dbReference type="Gene3D" id="2.60.40.10">
    <property type="entry name" value="Immunoglobulins"/>
    <property type="match status" value="1"/>
</dbReference>
<accession>A0A7T3FZV1</accession>
<feature type="domain" description="PKD" evidence="1">
    <location>
        <begin position="502"/>
        <end position="588"/>
    </location>
</feature>
<dbReference type="InterPro" id="IPR013783">
    <property type="entry name" value="Ig-like_fold"/>
</dbReference>
<dbReference type="RefSeq" id="WP_198062409.1">
    <property type="nucleotide sequence ID" value="NZ_CP065856.1"/>
</dbReference>
<dbReference type="GeneID" id="60587434"/>
<organism evidence="2 3">
    <name type="scientific">Halosimplex litoreum</name>
    <dbReference type="NCBI Taxonomy" id="1198301"/>
    <lineage>
        <taxon>Archaea</taxon>
        <taxon>Methanobacteriati</taxon>
        <taxon>Methanobacteriota</taxon>
        <taxon>Stenosarchaea group</taxon>
        <taxon>Halobacteria</taxon>
        <taxon>Halobacteriales</taxon>
        <taxon>Haloarculaceae</taxon>
        <taxon>Halosimplex</taxon>
    </lineage>
</organism>
<dbReference type="InterPro" id="IPR000601">
    <property type="entry name" value="PKD_dom"/>
</dbReference>
<dbReference type="Proteomes" id="UP000595001">
    <property type="component" value="Chromosome"/>
</dbReference>
<dbReference type="KEGG" id="hlt:I7X12_03035"/>
<dbReference type="EMBL" id="CP065856">
    <property type="protein sequence ID" value="QPV63622.1"/>
    <property type="molecule type" value="Genomic_DNA"/>
</dbReference>
<dbReference type="CDD" id="cd00146">
    <property type="entry name" value="PKD"/>
    <property type="match status" value="1"/>
</dbReference>
<evidence type="ECO:0000313" key="2">
    <source>
        <dbReference type="EMBL" id="QPV63622.1"/>
    </source>
</evidence>
<dbReference type="PROSITE" id="PS50093">
    <property type="entry name" value="PKD"/>
    <property type="match status" value="1"/>
</dbReference>
<name>A0A7T3FZV1_9EURY</name>
<dbReference type="Pfam" id="PF18911">
    <property type="entry name" value="PKD_4"/>
    <property type="match status" value="1"/>
</dbReference>
<dbReference type="SMART" id="SM00089">
    <property type="entry name" value="PKD"/>
    <property type="match status" value="1"/>
</dbReference>
<keyword evidence="3" id="KW-1185">Reference proteome</keyword>
<dbReference type="InterPro" id="IPR022409">
    <property type="entry name" value="PKD/Chitinase_dom"/>
</dbReference>
<reference evidence="2 3" key="1">
    <citation type="submission" date="2020-12" db="EMBL/GenBank/DDBJ databases">
        <title>Halosimplex halophilum sp. nov. and Halosimplex salinum sp. nov., two new members of the genus Halosimplex.</title>
        <authorList>
            <person name="Cui H.L."/>
        </authorList>
    </citation>
    <scope>NUCLEOTIDE SEQUENCE [LARGE SCALE GENOMIC DNA]</scope>
    <source>
        <strain evidence="2 3">YGH94</strain>
    </source>
</reference>
<evidence type="ECO:0000259" key="1">
    <source>
        <dbReference type="PROSITE" id="PS50093"/>
    </source>
</evidence>
<protein>
    <submittedName>
        <fullName evidence="2">PKD domain-containing protein</fullName>
    </submittedName>
</protein>